<feature type="compositionally biased region" description="Basic and acidic residues" evidence="1">
    <location>
        <begin position="502"/>
        <end position="519"/>
    </location>
</feature>
<dbReference type="Pfam" id="PF05569">
    <property type="entry name" value="Peptidase_M56"/>
    <property type="match status" value="1"/>
</dbReference>
<keyword evidence="2" id="KW-0472">Membrane</keyword>
<comment type="caution">
    <text evidence="4">The sequence shown here is derived from an EMBL/GenBank/DDBJ whole genome shotgun (WGS) entry which is preliminary data.</text>
</comment>
<keyword evidence="2" id="KW-0812">Transmembrane</keyword>
<feature type="transmembrane region" description="Helical" evidence="2">
    <location>
        <begin position="6"/>
        <end position="23"/>
    </location>
</feature>
<evidence type="ECO:0000313" key="5">
    <source>
        <dbReference type="Proteomes" id="UP000219559"/>
    </source>
</evidence>
<accession>A0A2A4GFF5</accession>
<dbReference type="Proteomes" id="UP000219559">
    <property type="component" value="Unassembled WGS sequence"/>
</dbReference>
<evidence type="ECO:0000259" key="3">
    <source>
        <dbReference type="Pfam" id="PF05569"/>
    </source>
</evidence>
<dbReference type="CDD" id="cd07341">
    <property type="entry name" value="M56_BlaR1_MecR1_like"/>
    <property type="match status" value="1"/>
</dbReference>
<keyword evidence="2" id="KW-1133">Transmembrane helix</keyword>
<dbReference type="EMBL" id="NBWU01000001">
    <property type="protein sequence ID" value="PCE66710.1"/>
    <property type="molecule type" value="Genomic_DNA"/>
</dbReference>
<gene>
    <name evidence="4" type="ORF">B7P33_05310</name>
</gene>
<feature type="transmembrane region" description="Helical" evidence="2">
    <location>
        <begin position="83"/>
        <end position="104"/>
    </location>
</feature>
<evidence type="ECO:0000256" key="2">
    <source>
        <dbReference type="SAM" id="Phobius"/>
    </source>
</evidence>
<dbReference type="OrthoDB" id="1522859at2"/>
<dbReference type="PANTHER" id="PTHR34978:SF3">
    <property type="entry name" value="SLR0241 PROTEIN"/>
    <property type="match status" value="1"/>
</dbReference>
<keyword evidence="5" id="KW-1185">Reference proteome</keyword>
<evidence type="ECO:0000313" key="4">
    <source>
        <dbReference type="EMBL" id="PCE66710.1"/>
    </source>
</evidence>
<proteinExistence type="predicted"/>
<dbReference type="PANTHER" id="PTHR34978">
    <property type="entry name" value="POSSIBLE SENSOR-TRANSDUCER PROTEIN BLAR"/>
    <property type="match status" value="1"/>
</dbReference>
<dbReference type="AlphaFoldDB" id="A0A2A4GFF5"/>
<feature type="region of interest" description="Disordered" evidence="1">
    <location>
        <begin position="476"/>
        <end position="519"/>
    </location>
</feature>
<name>A0A2A4GFF5_9FLAO</name>
<organism evidence="4 5">
    <name type="scientific">Sediminicola luteus</name>
    <dbReference type="NCBI Taxonomy" id="319238"/>
    <lineage>
        <taxon>Bacteria</taxon>
        <taxon>Pseudomonadati</taxon>
        <taxon>Bacteroidota</taxon>
        <taxon>Flavobacteriia</taxon>
        <taxon>Flavobacteriales</taxon>
        <taxon>Flavobacteriaceae</taxon>
        <taxon>Sediminicola</taxon>
    </lineage>
</organism>
<sequence length="702" mass="78854">MWPYLFKSILILGILLALYKVWLAQEQMHRLKRWYLLLSLPLSFGIPALVFTDVVWLAPATETILPISTQILEAETSINIWEYLPFAVLIIYLTGCLVFGIRFIRNLSQIRHRIRLNPKENKGNYVNVYHGEPLAPHTFLQYLFFNRAQWKHAQIPAEVLLHEEAHAQQWHSIDIIVLELFQILFWFHPLLTLLKKEVKLNHEFLADAAVLSQGTSPTDYQKTILGFATQQPISPMASAMDYSFIKKRFNIMKKTTSTPVKWVKSLSILPLLCLLVYSFAERETVYQTLPQEGATTQMVKEYDRWAKKMNASDNKVIRKKELDRMEHIYALMTPAQKKNAEPFPELPPPPPPVTPVRVTEMVPPPPKVKEVPNPAHIGKEVKVGQRYPAGSIPPPPPPKVSLVENLQHTAPADVPPPPKSPLVYIDEMAQKKAQFQHNGKAITVDQAKALLQHPPTNSIALQTSDNANGTITVNIDTKGETHIPPPPPPKTDKAKPVKKTKAPKEAKFPKVEKQAKAEKNTKVIKKAKTEKPTKTPLRVIPSEAATESFPVYIKELSEVSGTSPGDGKITFQETEFYLDGKAISAKEALSFANEHNSIDHIKSNSVVLSSDGSQAKFKVHLSDNPNRTEGIPPSPKPKSPTEHIEEMAKKGATFNYNGKNIQAQEAKHLVRTNPRLSVLTERIGNSDYVVTLSKKAVVVQID</sequence>
<dbReference type="InterPro" id="IPR052173">
    <property type="entry name" value="Beta-lactam_resp_regulator"/>
</dbReference>
<dbReference type="InterPro" id="IPR008756">
    <property type="entry name" value="Peptidase_M56"/>
</dbReference>
<feature type="transmembrane region" description="Helical" evidence="2">
    <location>
        <begin position="35"/>
        <end position="58"/>
    </location>
</feature>
<feature type="transmembrane region" description="Helical" evidence="2">
    <location>
        <begin position="262"/>
        <end position="280"/>
    </location>
</feature>
<feature type="domain" description="Peptidase M56" evidence="3">
    <location>
        <begin position="159"/>
        <end position="249"/>
    </location>
</feature>
<dbReference type="RefSeq" id="WP_097442232.1">
    <property type="nucleotide sequence ID" value="NZ_NBWU01000001.1"/>
</dbReference>
<protein>
    <recommendedName>
        <fullName evidence="3">Peptidase M56 domain-containing protein</fullName>
    </recommendedName>
</protein>
<evidence type="ECO:0000256" key="1">
    <source>
        <dbReference type="SAM" id="MobiDB-lite"/>
    </source>
</evidence>
<reference evidence="4 5" key="1">
    <citation type="submission" date="2017-04" db="EMBL/GenBank/DDBJ databases">
        <title>A new member of the family Flavobacteriaceae isolated from ascidians.</title>
        <authorList>
            <person name="Chen L."/>
        </authorList>
    </citation>
    <scope>NUCLEOTIDE SEQUENCE [LARGE SCALE GENOMIC DNA]</scope>
    <source>
        <strain evidence="4 5">HQA918</strain>
    </source>
</reference>